<evidence type="ECO:0000259" key="3">
    <source>
        <dbReference type="Pfam" id="PF05569"/>
    </source>
</evidence>
<dbReference type="InterPro" id="IPR008756">
    <property type="entry name" value="Peptidase_M56"/>
</dbReference>
<name>A0ABW0SNW3_9GAMM</name>
<dbReference type="Gene3D" id="1.25.40.20">
    <property type="entry name" value="Ankyrin repeat-containing domain"/>
    <property type="match status" value="1"/>
</dbReference>
<accession>A0ABW0SNW3</accession>
<dbReference type="EMBL" id="JBHSNM010000002">
    <property type="protein sequence ID" value="MFC5570409.1"/>
    <property type="molecule type" value="Genomic_DNA"/>
</dbReference>
<dbReference type="PANTHER" id="PTHR34978">
    <property type="entry name" value="POSSIBLE SENSOR-TRANSDUCER PROTEIN BLAR"/>
    <property type="match status" value="1"/>
</dbReference>
<dbReference type="SUPFAM" id="SSF48403">
    <property type="entry name" value="Ankyrin repeat"/>
    <property type="match status" value="1"/>
</dbReference>
<dbReference type="PROSITE" id="PS50088">
    <property type="entry name" value="ANK_REPEAT"/>
    <property type="match status" value="2"/>
</dbReference>
<feature type="repeat" description="ANK" evidence="1">
    <location>
        <begin position="455"/>
        <end position="483"/>
    </location>
</feature>
<evidence type="ECO:0000313" key="5">
    <source>
        <dbReference type="Proteomes" id="UP001596036"/>
    </source>
</evidence>
<keyword evidence="2" id="KW-0472">Membrane</keyword>
<dbReference type="RefSeq" id="WP_386754780.1">
    <property type="nucleotide sequence ID" value="NZ_JBHSNM010000002.1"/>
</dbReference>
<keyword evidence="2" id="KW-1133">Transmembrane helix</keyword>
<feature type="repeat" description="ANK" evidence="1">
    <location>
        <begin position="422"/>
        <end position="454"/>
    </location>
</feature>
<evidence type="ECO:0000256" key="2">
    <source>
        <dbReference type="SAM" id="Phobius"/>
    </source>
</evidence>
<reference evidence="5" key="1">
    <citation type="journal article" date="2019" name="Int. J. Syst. Evol. Microbiol.">
        <title>The Global Catalogue of Microorganisms (GCM) 10K type strain sequencing project: providing services to taxonomists for standard genome sequencing and annotation.</title>
        <authorList>
            <consortium name="The Broad Institute Genomics Platform"/>
            <consortium name="The Broad Institute Genome Sequencing Center for Infectious Disease"/>
            <person name="Wu L."/>
            <person name="Ma J."/>
        </authorList>
    </citation>
    <scope>NUCLEOTIDE SEQUENCE [LARGE SCALE GENOMIC DNA]</scope>
    <source>
        <strain evidence="5">KACC 11407</strain>
    </source>
</reference>
<dbReference type="InterPro" id="IPR002110">
    <property type="entry name" value="Ankyrin_rpt"/>
</dbReference>
<dbReference type="Gene3D" id="3.30.2010.10">
    <property type="entry name" value="Metalloproteases ('zincins'), catalytic domain"/>
    <property type="match status" value="1"/>
</dbReference>
<dbReference type="PROSITE" id="PS50297">
    <property type="entry name" value="ANK_REP_REGION"/>
    <property type="match status" value="2"/>
</dbReference>
<protein>
    <submittedName>
        <fullName evidence="4">M56 family metallopeptidase</fullName>
    </submittedName>
</protein>
<evidence type="ECO:0000313" key="4">
    <source>
        <dbReference type="EMBL" id="MFC5570409.1"/>
    </source>
</evidence>
<feature type="transmembrane region" description="Helical" evidence="2">
    <location>
        <begin position="117"/>
        <end position="137"/>
    </location>
</feature>
<proteinExistence type="predicted"/>
<dbReference type="InterPro" id="IPR052173">
    <property type="entry name" value="Beta-lactam_resp_regulator"/>
</dbReference>
<feature type="transmembrane region" description="Helical" evidence="2">
    <location>
        <begin position="321"/>
        <end position="339"/>
    </location>
</feature>
<keyword evidence="2" id="KW-0812">Transmembrane</keyword>
<feature type="transmembrane region" description="Helical" evidence="2">
    <location>
        <begin position="6"/>
        <end position="31"/>
    </location>
</feature>
<keyword evidence="1" id="KW-0040">ANK repeat</keyword>
<sequence length="521" mass="55379">MIANLIDAAIAIAGQHLWQSAVLFAVALLLMRLRPLGAELRSWLLLSVFALAVLAPMTALLPAVLPGTSVPPKTHAEQVGHNYEMTPTAAEGASLSEQSFEAGLCPDTLYMEIPKSWSSVFALAWLLGALWQVMRLLEGAFQARRLQRSARPAPALMAAMAHVLPPRTRIATTAVDGPMVVGLLRPCILIPRALVDTLEPQALHDILQHEIAHIRRGDLWLACVLRLALAVFWWNPFLRLIDARLALAREMACDARAAHGCGAGTEYAGSLLASVEKLLAIGERPPSLAVGMFEHRSHLAQRIDGLIEDGVTGVAPVRRQVVIASSVALLVAFAGVAAATTPRLTLASAPAAEPAPQVLALLAAARSGDIDTARRLVRNGVDVNARVLDEGTALIQAIRAHRPAMVDALLALGADPDRAALGEGNPLIVAAARGDLRLVDRLVRAGADVNRVVTYDETPLINAAREGHLPTVKYLVAHGANVNLGVVADGWMGRWRSPLNQASDPGVRAYLVSQGAVPGRP</sequence>
<gene>
    <name evidence="4" type="ORF">ACFPN1_10100</name>
</gene>
<organism evidence="4 5">
    <name type="scientific">Lysobacter yangpyeongensis</name>
    <dbReference type="NCBI Taxonomy" id="346182"/>
    <lineage>
        <taxon>Bacteria</taxon>
        <taxon>Pseudomonadati</taxon>
        <taxon>Pseudomonadota</taxon>
        <taxon>Gammaproteobacteria</taxon>
        <taxon>Lysobacterales</taxon>
        <taxon>Lysobacteraceae</taxon>
        <taxon>Lysobacter</taxon>
    </lineage>
</organism>
<dbReference type="Pfam" id="PF05569">
    <property type="entry name" value="Peptidase_M56"/>
    <property type="match status" value="1"/>
</dbReference>
<dbReference type="Proteomes" id="UP001596036">
    <property type="component" value="Unassembled WGS sequence"/>
</dbReference>
<dbReference type="PANTHER" id="PTHR34978:SF3">
    <property type="entry name" value="SLR0241 PROTEIN"/>
    <property type="match status" value="1"/>
</dbReference>
<dbReference type="SMART" id="SM00248">
    <property type="entry name" value="ANK"/>
    <property type="match status" value="4"/>
</dbReference>
<comment type="caution">
    <text evidence="4">The sequence shown here is derived from an EMBL/GenBank/DDBJ whole genome shotgun (WGS) entry which is preliminary data.</text>
</comment>
<evidence type="ECO:0000256" key="1">
    <source>
        <dbReference type="PROSITE-ProRule" id="PRU00023"/>
    </source>
</evidence>
<feature type="transmembrane region" description="Helical" evidence="2">
    <location>
        <begin position="43"/>
        <end position="65"/>
    </location>
</feature>
<dbReference type="CDD" id="cd07341">
    <property type="entry name" value="M56_BlaR1_MecR1_like"/>
    <property type="match status" value="1"/>
</dbReference>
<dbReference type="InterPro" id="IPR036770">
    <property type="entry name" value="Ankyrin_rpt-contain_sf"/>
</dbReference>
<feature type="domain" description="Peptidase M56" evidence="3">
    <location>
        <begin position="20"/>
        <end position="304"/>
    </location>
</feature>
<dbReference type="Pfam" id="PF12796">
    <property type="entry name" value="Ank_2"/>
    <property type="match status" value="2"/>
</dbReference>
<keyword evidence="5" id="KW-1185">Reference proteome</keyword>